<reference evidence="1" key="1">
    <citation type="submission" date="2014-09" db="EMBL/GenBank/DDBJ databases">
        <authorList>
            <person name="Magalhaes I.L.F."/>
            <person name="Oliveira U."/>
            <person name="Santos F.R."/>
            <person name="Vidigal T.H.D.A."/>
            <person name="Brescovit A.D."/>
            <person name="Santos A.J."/>
        </authorList>
    </citation>
    <scope>NUCLEOTIDE SEQUENCE</scope>
    <source>
        <tissue evidence="1">Shoot tissue taken approximately 20 cm above the soil surface</tissue>
    </source>
</reference>
<organism evidence="1">
    <name type="scientific">Arundo donax</name>
    <name type="common">Giant reed</name>
    <name type="synonym">Donax arundinaceus</name>
    <dbReference type="NCBI Taxonomy" id="35708"/>
    <lineage>
        <taxon>Eukaryota</taxon>
        <taxon>Viridiplantae</taxon>
        <taxon>Streptophyta</taxon>
        <taxon>Embryophyta</taxon>
        <taxon>Tracheophyta</taxon>
        <taxon>Spermatophyta</taxon>
        <taxon>Magnoliopsida</taxon>
        <taxon>Liliopsida</taxon>
        <taxon>Poales</taxon>
        <taxon>Poaceae</taxon>
        <taxon>PACMAD clade</taxon>
        <taxon>Arundinoideae</taxon>
        <taxon>Arundineae</taxon>
        <taxon>Arundo</taxon>
    </lineage>
</organism>
<name>A0A0A9GL57_ARUDO</name>
<dbReference type="AlphaFoldDB" id="A0A0A9GL57"/>
<dbReference type="EMBL" id="GBRH01173792">
    <property type="protein sequence ID" value="JAE24104.1"/>
    <property type="molecule type" value="Transcribed_RNA"/>
</dbReference>
<sequence>MAGTGSFLLKLQHLAGTGYILLNFLLY</sequence>
<reference evidence="1" key="2">
    <citation type="journal article" date="2015" name="Data Brief">
        <title>Shoot transcriptome of the giant reed, Arundo donax.</title>
        <authorList>
            <person name="Barrero R.A."/>
            <person name="Guerrero F.D."/>
            <person name="Moolhuijzen P."/>
            <person name="Goolsby J.A."/>
            <person name="Tidwell J."/>
            <person name="Bellgard S.E."/>
            <person name="Bellgard M.I."/>
        </authorList>
    </citation>
    <scope>NUCLEOTIDE SEQUENCE</scope>
    <source>
        <tissue evidence="1">Shoot tissue taken approximately 20 cm above the soil surface</tissue>
    </source>
</reference>
<proteinExistence type="predicted"/>
<protein>
    <submittedName>
        <fullName evidence="1">Uncharacterized protein</fullName>
    </submittedName>
</protein>
<accession>A0A0A9GL57</accession>
<evidence type="ECO:0000313" key="1">
    <source>
        <dbReference type="EMBL" id="JAE24104.1"/>
    </source>
</evidence>